<feature type="region of interest" description="Disordered" evidence="3">
    <location>
        <begin position="1"/>
        <end position="52"/>
    </location>
</feature>
<accession>A0A165U017</accession>
<dbReference type="GO" id="GO:0005634">
    <property type="term" value="C:nucleus"/>
    <property type="evidence" value="ECO:0007669"/>
    <property type="project" value="TreeGrafter"/>
</dbReference>
<dbReference type="PROSITE" id="PS51192">
    <property type="entry name" value="HELICASE_ATP_BIND_1"/>
    <property type="match status" value="1"/>
</dbReference>
<evidence type="ECO:0000256" key="2">
    <source>
        <dbReference type="ARBA" id="ARBA00022840"/>
    </source>
</evidence>
<dbReference type="InterPro" id="IPR018973">
    <property type="entry name" value="MZB"/>
</dbReference>
<dbReference type="Pfam" id="PF22982">
    <property type="entry name" value="WHD_HRQ1"/>
    <property type="match status" value="1"/>
</dbReference>
<dbReference type="GO" id="GO:0006289">
    <property type="term" value="P:nucleotide-excision repair"/>
    <property type="evidence" value="ECO:0007669"/>
    <property type="project" value="TreeGrafter"/>
</dbReference>
<dbReference type="Pfam" id="PF09369">
    <property type="entry name" value="MZB"/>
    <property type="match status" value="1"/>
</dbReference>
<reference evidence="6 7" key="1">
    <citation type="journal article" date="2016" name="Mol. Biol. Evol.">
        <title>Comparative Genomics of Early-Diverging Mushroom-Forming Fungi Provides Insights into the Origins of Lignocellulose Decay Capabilities.</title>
        <authorList>
            <person name="Nagy L.G."/>
            <person name="Riley R."/>
            <person name="Tritt A."/>
            <person name="Adam C."/>
            <person name="Daum C."/>
            <person name="Floudas D."/>
            <person name="Sun H."/>
            <person name="Yadav J.S."/>
            <person name="Pangilinan J."/>
            <person name="Larsson K.H."/>
            <person name="Matsuura K."/>
            <person name="Barry K."/>
            <person name="Labutti K."/>
            <person name="Kuo R."/>
            <person name="Ohm R.A."/>
            <person name="Bhattacharya S.S."/>
            <person name="Shirouzu T."/>
            <person name="Yoshinaga Y."/>
            <person name="Martin F.M."/>
            <person name="Grigoriev I.V."/>
            <person name="Hibbett D.S."/>
        </authorList>
    </citation>
    <scope>NUCLEOTIDE SEQUENCE [LARGE SCALE GENOMIC DNA]</scope>
    <source>
        <strain evidence="6 7">L-15889</strain>
    </source>
</reference>
<keyword evidence="6" id="KW-0378">Hydrolase</keyword>
<dbReference type="GO" id="GO:0016787">
    <property type="term" value="F:hydrolase activity"/>
    <property type="evidence" value="ECO:0007669"/>
    <property type="project" value="UniProtKB-KW"/>
</dbReference>
<dbReference type="Pfam" id="PF00271">
    <property type="entry name" value="Helicase_C"/>
    <property type="match status" value="1"/>
</dbReference>
<dbReference type="EMBL" id="KV429034">
    <property type="protein sequence ID" value="KZT74195.1"/>
    <property type="molecule type" value="Genomic_DNA"/>
</dbReference>
<dbReference type="GO" id="GO:0003676">
    <property type="term" value="F:nucleic acid binding"/>
    <property type="evidence" value="ECO:0007669"/>
    <property type="project" value="InterPro"/>
</dbReference>
<dbReference type="PROSITE" id="PS51194">
    <property type="entry name" value="HELICASE_CTER"/>
    <property type="match status" value="1"/>
</dbReference>
<evidence type="ECO:0000259" key="4">
    <source>
        <dbReference type="PROSITE" id="PS51192"/>
    </source>
</evidence>
<evidence type="ECO:0000256" key="3">
    <source>
        <dbReference type="SAM" id="MobiDB-lite"/>
    </source>
</evidence>
<dbReference type="CDD" id="cd17923">
    <property type="entry name" value="DEXHc_Hrq1-like"/>
    <property type="match status" value="1"/>
</dbReference>
<dbReference type="InterPro" id="IPR014001">
    <property type="entry name" value="Helicase_ATP-bd"/>
</dbReference>
<dbReference type="InterPro" id="IPR027417">
    <property type="entry name" value="P-loop_NTPase"/>
</dbReference>
<dbReference type="InterPro" id="IPR001650">
    <property type="entry name" value="Helicase_C-like"/>
</dbReference>
<evidence type="ECO:0000259" key="5">
    <source>
        <dbReference type="PROSITE" id="PS51194"/>
    </source>
</evidence>
<sequence length="1092" mass="122028">MPPRNSTKQAENTGQKRKADHEDASSSNTAVSESIRKKPRTSKAYNKGKTKAKQVEPVNWPEYFSSSGIFMGSQALNTVLAFCSSRKNFAITFPVVRQSVEGLLKQPLDLSKVAELKALLPDMVKFAYIPKVELRIHAESQESSKQRDRSPDYAAFSSQAASTFNSAAMADDDEHVLVLDLQENTRAKKSSNPGFVYALPPALTPEATKKLVTKRNERFIQAVNELLEATSKHDDPVALLRAAARDHIPIDPSSRSFNELTQSDSKGNQRTVPDPADRPTVNAVIEEIQEQEWYQEQIVDRRIMDTKDGVIDDLDPPLSSTIAQALRDSRKINSLYSHQVAAIRALSQCRHVIVSTSTASGKSVIYQVPVLRFLEEDPSSTAMFIYPTKALAQDQRLALEQLLYSCPGLEHIRVYNYDGDTQQELRAGIRESASVIFTNFDMLHASILPHEDLWRRFLKNLKLVAVDELHYYTSIFGSHVAQVMRRFRRVCAAVGNRRTRFVSCSATIAKPRQHMQSIFGIEDVEEVTEDGAPSGRKDYLVWNPPLIDPMDEKSGRRGSLTEATRLMRFLMSRGIRVILFCKIRKSCELAMKTLRAELAADGRQDILNRVMAYRGGYSQQDRRKIEKEAFSGNLLGIVATNALELGVDIGVLDAVIMLGFPMGGLASFRQQAGRAGRRARDALAVFVADQFPIDQHYVQNPAELFDKPMNELVIDVESKVILEAHLQCAAHEMPLMNDDEVYFGPSMKEICETRLVKDKEGWYHTHPKFLPFPAKHISLRGGQEEKYSAIDVSRLGKPGGHPRILEEVEVSRALFELYEGAVFIHQGLTFIVKEISHDSKTARLLRSDVNWITEPRDFTNIDAAQTYRIREIKDSPWRAYYGRVELKTVVFGYFKIRNKAIIDAVDLDTPPWERESTGMWMDVPRATLDLMKNSGINAAEAIHAAEHAFMNRFALGADLKTECKVAEKEYKVAVSQRKRPARLIFYDPTGTNGGIAVKAFDHVSDLLQKALDTVESCPCQEGCAACIDSPSCKEGNLVSSKTGALIVLKAILGCPIDVDLIPEDPEVIAASQDTVVPAVEVRAPEGTEVEKA</sequence>
<feature type="domain" description="Helicase ATP-binding" evidence="4">
    <location>
        <begin position="343"/>
        <end position="526"/>
    </location>
</feature>
<feature type="region of interest" description="Disordered" evidence="3">
    <location>
        <begin position="250"/>
        <end position="278"/>
    </location>
</feature>
<dbReference type="InterPro" id="IPR011545">
    <property type="entry name" value="DEAD/DEAH_box_helicase_dom"/>
</dbReference>
<dbReference type="CDD" id="cd18797">
    <property type="entry name" value="SF2_C_Hrq"/>
    <property type="match status" value="1"/>
</dbReference>
<dbReference type="Pfam" id="PF00270">
    <property type="entry name" value="DEAD"/>
    <property type="match status" value="1"/>
</dbReference>
<keyword evidence="7" id="KW-1185">Reference proteome</keyword>
<keyword evidence="1" id="KW-0547">Nucleotide-binding</keyword>
<name>A0A165U017_9APHY</name>
<dbReference type="PANTHER" id="PTHR47957:SF3">
    <property type="entry name" value="ATP-DEPENDENT HELICASE HRQ1"/>
    <property type="match status" value="1"/>
</dbReference>
<dbReference type="AlphaFoldDB" id="A0A165U017"/>
<dbReference type="Gene3D" id="3.40.50.300">
    <property type="entry name" value="P-loop containing nucleotide triphosphate hydrolases"/>
    <property type="match status" value="2"/>
</dbReference>
<feature type="compositionally biased region" description="Polar residues" evidence="3">
    <location>
        <begin position="253"/>
        <end position="271"/>
    </location>
</feature>
<feature type="domain" description="Helicase C-terminal" evidence="5">
    <location>
        <begin position="562"/>
        <end position="720"/>
    </location>
</feature>
<dbReference type="SMART" id="SM00490">
    <property type="entry name" value="HELICc"/>
    <property type="match status" value="1"/>
</dbReference>
<dbReference type="GO" id="GO:0043138">
    <property type="term" value="F:3'-5' DNA helicase activity"/>
    <property type="evidence" value="ECO:0007669"/>
    <property type="project" value="TreeGrafter"/>
</dbReference>
<dbReference type="OrthoDB" id="18781at2759"/>
<feature type="compositionally biased region" description="Polar residues" evidence="3">
    <location>
        <begin position="1"/>
        <end position="13"/>
    </location>
</feature>
<gene>
    <name evidence="6" type="ORF">DAEQUDRAFT_748553</name>
</gene>
<dbReference type="InterPro" id="IPR055227">
    <property type="entry name" value="HRQ1_WHD"/>
</dbReference>
<evidence type="ECO:0000256" key="1">
    <source>
        <dbReference type="ARBA" id="ARBA00022741"/>
    </source>
</evidence>
<proteinExistence type="predicted"/>
<organism evidence="6 7">
    <name type="scientific">Daedalea quercina L-15889</name>
    <dbReference type="NCBI Taxonomy" id="1314783"/>
    <lineage>
        <taxon>Eukaryota</taxon>
        <taxon>Fungi</taxon>
        <taxon>Dikarya</taxon>
        <taxon>Basidiomycota</taxon>
        <taxon>Agaricomycotina</taxon>
        <taxon>Agaricomycetes</taxon>
        <taxon>Polyporales</taxon>
        <taxon>Fomitopsis</taxon>
    </lineage>
</organism>
<dbReference type="GO" id="GO:0036297">
    <property type="term" value="P:interstrand cross-link repair"/>
    <property type="evidence" value="ECO:0007669"/>
    <property type="project" value="TreeGrafter"/>
</dbReference>
<evidence type="ECO:0000313" key="6">
    <source>
        <dbReference type="EMBL" id="KZT74195.1"/>
    </source>
</evidence>
<dbReference type="GO" id="GO:0005524">
    <property type="term" value="F:ATP binding"/>
    <property type="evidence" value="ECO:0007669"/>
    <property type="project" value="UniProtKB-KW"/>
</dbReference>
<feature type="compositionally biased region" description="Basic residues" evidence="3">
    <location>
        <begin position="37"/>
        <end position="52"/>
    </location>
</feature>
<dbReference type="Proteomes" id="UP000076727">
    <property type="component" value="Unassembled WGS sequence"/>
</dbReference>
<dbReference type="SUPFAM" id="SSF52540">
    <property type="entry name" value="P-loop containing nucleoside triphosphate hydrolases"/>
    <property type="match status" value="1"/>
</dbReference>
<dbReference type="STRING" id="1314783.A0A165U017"/>
<dbReference type="PANTHER" id="PTHR47957">
    <property type="entry name" value="ATP-DEPENDENT HELICASE HRQ1"/>
    <property type="match status" value="1"/>
</dbReference>
<dbReference type="SMART" id="SM00487">
    <property type="entry name" value="DEXDc"/>
    <property type="match status" value="1"/>
</dbReference>
<keyword evidence="2" id="KW-0067">ATP-binding</keyword>
<evidence type="ECO:0000313" key="7">
    <source>
        <dbReference type="Proteomes" id="UP000076727"/>
    </source>
</evidence>
<protein>
    <submittedName>
        <fullName evidence="6">p-loop containing nucleoside triphosphate hydrolase protein</fullName>
    </submittedName>
</protein>